<name>A0A0N4W5R3_HAEPC</name>
<keyword evidence="2" id="KW-0812">Transmembrane</keyword>
<sequence length="154" mass="17289">MPLVTPRDRRSGGPDTLCDIVMTVLPGPLRSGSLGTSSEHHDGRQRDGRTSSRKLWTKGMFCPMSLERVRFTGLLWFVTETNGDVTGARSRKLTIKWSTGDTGEFTQNLEPLRFPSICEQIIHLRLLAFSAFATTNSLYLLFPLLVVDLTKSFR</sequence>
<dbReference type="WBParaSite" id="HPLM_0000533301-mRNA-1">
    <property type="protein sequence ID" value="HPLM_0000533301-mRNA-1"/>
    <property type="gene ID" value="HPLM_0000533301"/>
</dbReference>
<reference evidence="5" key="1">
    <citation type="submission" date="2017-02" db="UniProtKB">
        <authorList>
            <consortium name="WormBaseParasite"/>
        </authorList>
    </citation>
    <scope>IDENTIFICATION</scope>
</reference>
<organism evidence="5">
    <name type="scientific">Haemonchus placei</name>
    <name type="common">Barber's pole worm</name>
    <dbReference type="NCBI Taxonomy" id="6290"/>
    <lineage>
        <taxon>Eukaryota</taxon>
        <taxon>Metazoa</taxon>
        <taxon>Ecdysozoa</taxon>
        <taxon>Nematoda</taxon>
        <taxon>Chromadorea</taxon>
        <taxon>Rhabditida</taxon>
        <taxon>Rhabditina</taxon>
        <taxon>Rhabditomorpha</taxon>
        <taxon>Strongyloidea</taxon>
        <taxon>Trichostrongylidae</taxon>
        <taxon>Haemonchus</taxon>
    </lineage>
</organism>
<dbReference type="AlphaFoldDB" id="A0A0N4W5R3"/>
<evidence type="ECO:0000313" key="3">
    <source>
        <dbReference type="EMBL" id="VDO25617.1"/>
    </source>
</evidence>
<dbReference type="EMBL" id="UZAF01016320">
    <property type="protein sequence ID" value="VDO25617.1"/>
    <property type="molecule type" value="Genomic_DNA"/>
</dbReference>
<dbReference type="Proteomes" id="UP000268014">
    <property type="component" value="Unassembled WGS sequence"/>
</dbReference>
<evidence type="ECO:0000256" key="2">
    <source>
        <dbReference type="SAM" id="Phobius"/>
    </source>
</evidence>
<proteinExistence type="predicted"/>
<dbReference type="OrthoDB" id="5907243at2759"/>
<gene>
    <name evidence="3" type="ORF">HPLM_LOCUS5325</name>
</gene>
<accession>A0A0N4W5R3</accession>
<feature type="region of interest" description="Disordered" evidence="1">
    <location>
        <begin position="29"/>
        <end position="51"/>
    </location>
</feature>
<reference evidence="3 4" key="2">
    <citation type="submission" date="2018-11" db="EMBL/GenBank/DDBJ databases">
        <authorList>
            <consortium name="Pathogen Informatics"/>
        </authorList>
    </citation>
    <scope>NUCLEOTIDE SEQUENCE [LARGE SCALE GENOMIC DNA]</scope>
    <source>
        <strain evidence="3 4">MHpl1</strain>
    </source>
</reference>
<protein>
    <submittedName>
        <fullName evidence="3 5">Uncharacterized protein</fullName>
    </submittedName>
</protein>
<evidence type="ECO:0000313" key="5">
    <source>
        <dbReference type="WBParaSite" id="HPLM_0000533301-mRNA-1"/>
    </source>
</evidence>
<keyword evidence="2" id="KW-1133">Transmembrane helix</keyword>
<evidence type="ECO:0000313" key="4">
    <source>
        <dbReference type="Proteomes" id="UP000268014"/>
    </source>
</evidence>
<feature type="compositionally biased region" description="Basic and acidic residues" evidence="1">
    <location>
        <begin position="38"/>
        <end position="50"/>
    </location>
</feature>
<keyword evidence="4" id="KW-1185">Reference proteome</keyword>
<keyword evidence="2" id="KW-0472">Membrane</keyword>
<feature type="transmembrane region" description="Helical" evidence="2">
    <location>
        <begin position="126"/>
        <end position="146"/>
    </location>
</feature>
<evidence type="ECO:0000256" key="1">
    <source>
        <dbReference type="SAM" id="MobiDB-lite"/>
    </source>
</evidence>